<evidence type="ECO:0000256" key="5">
    <source>
        <dbReference type="ARBA" id="ARBA00022448"/>
    </source>
</evidence>
<keyword evidence="7" id="KW-0997">Cell inner membrane</keyword>
<dbReference type="InterPro" id="IPR014312">
    <property type="entry name" value="Succ_DH_anchor"/>
</dbReference>
<dbReference type="RefSeq" id="WP_088813344.1">
    <property type="nucleotide sequence ID" value="NZ_FYEX01000002.1"/>
</dbReference>
<accession>A0A212U0T3</accession>
<evidence type="ECO:0000256" key="1">
    <source>
        <dbReference type="ARBA" id="ARBA00004050"/>
    </source>
</evidence>
<evidence type="ECO:0000256" key="11">
    <source>
        <dbReference type="ARBA" id="ARBA00022723"/>
    </source>
</evidence>
<dbReference type="InterPro" id="IPR034804">
    <property type="entry name" value="SQR/QFR_C/D"/>
</dbReference>
<evidence type="ECO:0000256" key="9">
    <source>
        <dbReference type="ARBA" id="ARBA00022617"/>
    </source>
</evidence>
<evidence type="ECO:0000256" key="4">
    <source>
        <dbReference type="ARBA" id="ARBA00019425"/>
    </source>
</evidence>
<comment type="subcellular location">
    <subcellularLocation>
        <location evidence="2">Cell inner membrane</location>
        <topology evidence="2">Multi-pass membrane protein</topology>
    </subcellularLocation>
</comment>
<keyword evidence="20" id="KW-1185">Reference proteome</keyword>
<evidence type="ECO:0000256" key="7">
    <source>
        <dbReference type="ARBA" id="ARBA00022519"/>
    </source>
</evidence>
<keyword evidence="5" id="KW-0813">Transport</keyword>
<comment type="cofactor">
    <cofactor evidence="17">
        <name>heme</name>
        <dbReference type="ChEBI" id="CHEBI:30413"/>
    </cofactor>
    <text evidence="17">The heme is bound between the two transmembrane subunits.</text>
</comment>
<dbReference type="Proteomes" id="UP000197215">
    <property type="component" value="Unassembled WGS sequence"/>
</dbReference>
<keyword evidence="13 18" id="KW-1133">Transmembrane helix</keyword>
<reference evidence="19 20" key="1">
    <citation type="submission" date="2017-06" db="EMBL/GenBank/DDBJ databases">
        <authorList>
            <person name="Kim H.J."/>
            <person name="Triplett B.A."/>
        </authorList>
    </citation>
    <scope>NUCLEOTIDE SEQUENCE [LARGE SCALE GENOMIC DNA]</scope>
    <source>
        <strain evidence="19 20">MWH-VicM1</strain>
    </source>
</reference>
<organism evidence="19 20">
    <name type="scientific">Polynucleobacter victoriensis</name>
    <dbReference type="NCBI Taxonomy" id="2049319"/>
    <lineage>
        <taxon>Bacteria</taxon>
        <taxon>Pseudomonadati</taxon>
        <taxon>Pseudomonadota</taxon>
        <taxon>Betaproteobacteria</taxon>
        <taxon>Burkholderiales</taxon>
        <taxon>Burkholderiaceae</taxon>
        <taxon>Polynucleobacter</taxon>
    </lineage>
</organism>
<evidence type="ECO:0000256" key="12">
    <source>
        <dbReference type="ARBA" id="ARBA00022982"/>
    </source>
</evidence>
<dbReference type="Gene3D" id="1.20.1300.10">
    <property type="entry name" value="Fumarate reductase/succinate dehydrogenase, transmembrane subunit"/>
    <property type="match status" value="1"/>
</dbReference>
<keyword evidence="11 17" id="KW-0479">Metal-binding</keyword>
<evidence type="ECO:0000256" key="3">
    <source>
        <dbReference type="ARBA" id="ARBA00005163"/>
    </source>
</evidence>
<dbReference type="GO" id="GO:0005886">
    <property type="term" value="C:plasma membrane"/>
    <property type="evidence" value="ECO:0007669"/>
    <property type="project" value="UniProtKB-SubCell"/>
</dbReference>
<comment type="pathway">
    <text evidence="3">Carbohydrate metabolism; tricarboxylic acid cycle.</text>
</comment>
<dbReference type="SUPFAM" id="SSF81343">
    <property type="entry name" value="Fumarate reductase respiratory complex transmembrane subunits"/>
    <property type="match status" value="1"/>
</dbReference>
<dbReference type="NCBIfam" id="TIGR02968">
    <property type="entry name" value="succ_dehyd_anc"/>
    <property type="match status" value="1"/>
</dbReference>
<sequence>MANNNVGPKRLVVGAHYGLKDWLLQRITAVIMIVFTLILLVAFLLGDATYEAWSGLFANQIMKLITFLAILSLLYHAWIGIRDIWMDYIKPVGIRLTLHVLTALWLIACLGYTAQILWRV</sequence>
<evidence type="ECO:0000313" key="20">
    <source>
        <dbReference type="Proteomes" id="UP000197215"/>
    </source>
</evidence>
<evidence type="ECO:0000256" key="14">
    <source>
        <dbReference type="ARBA" id="ARBA00023004"/>
    </source>
</evidence>
<evidence type="ECO:0000256" key="6">
    <source>
        <dbReference type="ARBA" id="ARBA00022475"/>
    </source>
</evidence>
<comment type="function">
    <text evidence="1">Membrane-anchoring subunit of succinate dehydrogenase (SDH).</text>
</comment>
<name>A0A212U0T3_9BURK</name>
<dbReference type="CDD" id="cd03494">
    <property type="entry name" value="SQR_TypeC_SdhD"/>
    <property type="match status" value="1"/>
</dbReference>
<keyword evidence="15 18" id="KW-0472">Membrane</keyword>
<evidence type="ECO:0000256" key="16">
    <source>
        <dbReference type="PIRSR" id="PIRSR000169-1"/>
    </source>
</evidence>
<protein>
    <recommendedName>
        <fullName evidence="4">Succinate dehydrogenase hydrophobic membrane anchor subunit</fullName>
    </recommendedName>
</protein>
<dbReference type="AlphaFoldDB" id="A0A212U0T3"/>
<keyword evidence="8" id="KW-0816">Tricarboxylic acid cycle</keyword>
<evidence type="ECO:0000256" key="17">
    <source>
        <dbReference type="PIRSR" id="PIRSR000169-2"/>
    </source>
</evidence>
<evidence type="ECO:0000256" key="15">
    <source>
        <dbReference type="ARBA" id="ARBA00023136"/>
    </source>
</evidence>
<dbReference type="GO" id="GO:0009055">
    <property type="term" value="F:electron transfer activity"/>
    <property type="evidence" value="ECO:0007669"/>
    <property type="project" value="TreeGrafter"/>
</dbReference>
<dbReference type="GO" id="GO:0017004">
    <property type="term" value="P:cytochrome complex assembly"/>
    <property type="evidence" value="ECO:0007669"/>
    <property type="project" value="TreeGrafter"/>
</dbReference>
<feature type="transmembrane region" description="Helical" evidence="18">
    <location>
        <begin position="96"/>
        <end position="118"/>
    </location>
</feature>
<dbReference type="GO" id="GO:0046872">
    <property type="term" value="F:metal ion binding"/>
    <property type="evidence" value="ECO:0007669"/>
    <property type="project" value="UniProtKB-KW"/>
</dbReference>
<dbReference type="GO" id="GO:0006099">
    <property type="term" value="P:tricarboxylic acid cycle"/>
    <property type="evidence" value="ECO:0007669"/>
    <property type="project" value="UniProtKB-UniPathway"/>
</dbReference>
<feature type="transmembrane region" description="Helical" evidence="18">
    <location>
        <begin position="27"/>
        <end position="46"/>
    </location>
</feature>
<keyword evidence="14 17" id="KW-0408">Iron</keyword>
<dbReference type="OrthoDB" id="5612767at2"/>
<keyword evidence="6" id="KW-1003">Cell membrane</keyword>
<keyword evidence="9 17" id="KW-0349">Heme</keyword>
<dbReference type="GO" id="GO:0020037">
    <property type="term" value="F:heme binding"/>
    <property type="evidence" value="ECO:0007669"/>
    <property type="project" value="InterPro"/>
</dbReference>
<dbReference type="EMBL" id="FYEX01000002">
    <property type="protein sequence ID" value="SNC71849.1"/>
    <property type="molecule type" value="Genomic_DNA"/>
</dbReference>
<feature type="transmembrane region" description="Helical" evidence="18">
    <location>
        <begin position="52"/>
        <end position="75"/>
    </location>
</feature>
<dbReference type="PANTHER" id="PTHR38689">
    <property type="entry name" value="SUCCINATE DEHYDROGENASE HYDROPHOBIC MEMBRANE ANCHOR SUBUNIT"/>
    <property type="match status" value="1"/>
</dbReference>
<evidence type="ECO:0000256" key="2">
    <source>
        <dbReference type="ARBA" id="ARBA00004429"/>
    </source>
</evidence>
<dbReference type="PANTHER" id="PTHR38689:SF1">
    <property type="entry name" value="SUCCINATE DEHYDROGENASE HYDROPHOBIC MEMBRANE ANCHOR SUBUNIT"/>
    <property type="match status" value="1"/>
</dbReference>
<evidence type="ECO:0000256" key="10">
    <source>
        <dbReference type="ARBA" id="ARBA00022692"/>
    </source>
</evidence>
<evidence type="ECO:0000313" key="19">
    <source>
        <dbReference type="EMBL" id="SNC71849.1"/>
    </source>
</evidence>
<dbReference type="UniPathway" id="UPA00223"/>
<evidence type="ECO:0000256" key="18">
    <source>
        <dbReference type="SAM" id="Phobius"/>
    </source>
</evidence>
<dbReference type="Pfam" id="PF01127">
    <property type="entry name" value="Sdh_cyt"/>
    <property type="match status" value="1"/>
</dbReference>
<evidence type="ECO:0000256" key="8">
    <source>
        <dbReference type="ARBA" id="ARBA00022532"/>
    </source>
</evidence>
<feature type="binding site" description="axial binding residue" evidence="17">
    <location>
        <position position="76"/>
    </location>
    <ligand>
        <name>heme</name>
        <dbReference type="ChEBI" id="CHEBI:30413"/>
        <note>ligand shared with second transmembrane subunit</note>
    </ligand>
    <ligandPart>
        <name>Fe</name>
        <dbReference type="ChEBI" id="CHEBI:18248"/>
    </ligandPart>
</feature>
<feature type="binding site" evidence="16">
    <location>
        <position position="88"/>
    </location>
    <ligand>
        <name>a ubiquinone</name>
        <dbReference type="ChEBI" id="CHEBI:16389"/>
    </ligand>
</feature>
<dbReference type="PIRSF" id="PIRSF000169">
    <property type="entry name" value="SDH_D"/>
    <property type="match status" value="1"/>
</dbReference>
<keyword evidence="12" id="KW-0249">Electron transport</keyword>
<gene>
    <name evidence="19" type="ORF">SAMN06295916_1400</name>
</gene>
<keyword evidence="10 18" id="KW-0812">Transmembrane</keyword>
<proteinExistence type="predicted"/>
<evidence type="ECO:0000256" key="13">
    <source>
        <dbReference type="ARBA" id="ARBA00022989"/>
    </source>
</evidence>
<dbReference type="InterPro" id="IPR000701">
    <property type="entry name" value="SuccDH_FuR_B_TM-su"/>
</dbReference>